<dbReference type="PANTHER" id="PTHR10173">
    <property type="entry name" value="METHIONINE SULFOXIDE REDUCTASE"/>
    <property type="match status" value="1"/>
</dbReference>
<evidence type="ECO:0000256" key="1">
    <source>
        <dbReference type="ARBA" id="ARBA00007174"/>
    </source>
</evidence>
<keyword evidence="3 5" id="KW-0560">Oxidoreductase</keyword>
<evidence type="ECO:0000256" key="5">
    <source>
        <dbReference type="RuleBase" id="RU365044"/>
    </source>
</evidence>
<dbReference type="InterPro" id="IPR028427">
    <property type="entry name" value="Met_Sox_Rdtase_MsrB"/>
</dbReference>
<keyword evidence="8" id="KW-1185">Reference proteome</keyword>
<dbReference type="GO" id="GO:0006979">
    <property type="term" value="P:response to oxidative stress"/>
    <property type="evidence" value="ECO:0007669"/>
    <property type="project" value="InterPro"/>
</dbReference>
<comment type="function">
    <text evidence="5">Methionine-sulfoxide reductase that specifically reduces methionine (R)-sulfoxide back to methionine. While in many cases methionine oxidation is the result of random oxidation following oxidative stress, methionine oxidation is also a post-translational modification that takes place on specific residues.</text>
</comment>
<dbReference type="GO" id="GO:0005737">
    <property type="term" value="C:cytoplasm"/>
    <property type="evidence" value="ECO:0007669"/>
    <property type="project" value="TreeGrafter"/>
</dbReference>
<comment type="cofactor">
    <cofactor evidence="5">
        <name>Zn(2+)</name>
        <dbReference type="ChEBI" id="CHEBI:29105"/>
    </cofactor>
    <text evidence="5">Binds 1 zinc ion per subunit.</text>
</comment>
<evidence type="ECO:0000256" key="6">
    <source>
        <dbReference type="SAM" id="MobiDB-lite"/>
    </source>
</evidence>
<feature type="domain" description="MsrB" evidence="7">
    <location>
        <begin position="6"/>
        <end position="130"/>
    </location>
</feature>
<evidence type="ECO:0000259" key="7">
    <source>
        <dbReference type="PROSITE" id="PS51790"/>
    </source>
</evidence>
<dbReference type="Proteomes" id="UP000887566">
    <property type="component" value="Unplaced"/>
</dbReference>
<dbReference type="GO" id="GO:0033743">
    <property type="term" value="F:peptide-methionine (R)-S-oxide reductase activity"/>
    <property type="evidence" value="ECO:0007669"/>
    <property type="project" value="UniProtKB-EC"/>
</dbReference>
<dbReference type="SUPFAM" id="SSF51316">
    <property type="entry name" value="Mss4-like"/>
    <property type="match status" value="1"/>
</dbReference>
<accession>A0A914XQB2</accession>
<dbReference type="NCBIfam" id="TIGR00357">
    <property type="entry name" value="peptide-methionine (R)-S-oxide reductase MsrB"/>
    <property type="match status" value="1"/>
</dbReference>
<comment type="catalytic activity">
    <reaction evidence="4 5">
        <text>L-methionyl-[protein] + [thioredoxin]-disulfide + H2O = L-methionyl-(R)-S-oxide-[protein] + [thioredoxin]-dithiol</text>
        <dbReference type="Rhea" id="RHEA:24164"/>
        <dbReference type="Rhea" id="RHEA-COMP:10698"/>
        <dbReference type="Rhea" id="RHEA-COMP:10700"/>
        <dbReference type="Rhea" id="RHEA-COMP:12313"/>
        <dbReference type="Rhea" id="RHEA-COMP:12314"/>
        <dbReference type="ChEBI" id="CHEBI:15377"/>
        <dbReference type="ChEBI" id="CHEBI:16044"/>
        <dbReference type="ChEBI" id="CHEBI:29950"/>
        <dbReference type="ChEBI" id="CHEBI:45764"/>
        <dbReference type="ChEBI" id="CHEBI:50058"/>
        <dbReference type="EC" id="1.8.4.12"/>
    </reaction>
</comment>
<dbReference type="GO" id="GO:0046872">
    <property type="term" value="F:metal ion binding"/>
    <property type="evidence" value="ECO:0007669"/>
    <property type="project" value="UniProtKB-KW"/>
</dbReference>
<sequence>MAESTHTKDDGQLTEQQREVLRNAATEDAGSGKYDKFYEAGNYTCVGCGTKLFSSETKYDSGSGWPSFYKAENEQESIVRIPDHSVPDRPRVEVRCKKCDGHLGHVFQDGPQESGERFCINSCVIQHQTK</sequence>
<dbReference type="InterPro" id="IPR002579">
    <property type="entry name" value="Met_Sox_Rdtase_MsrB_dom"/>
</dbReference>
<dbReference type="Pfam" id="PF01641">
    <property type="entry name" value="SelR"/>
    <property type="match status" value="1"/>
</dbReference>
<evidence type="ECO:0000313" key="9">
    <source>
        <dbReference type="WBParaSite" id="PSAMB.scaffold96size80756.g1822.t1"/>
    </source>
</evidence>
<dbReference type="WBParaSite" id="PSAMB.scaffold96size80756.g1822.t1">
    <property type="protein sequence ID" value="PSAMB.scaffold96size80756.g1822.t1"/>
    <property type="gene ID" value="PSAMB.scaffold96size80756.g1822"/>
</dbReference>
<dbReference type="Gene3D" id="2.170.150.20">
    <property type="entry name" value="Peptide methionine sulfoxide reductase"/>
    <property type="match status" value="1"/>
</dbReference>
<keyword evidence="5" id="KW-0479">Metal-binding</keyword>
<proteinExistence type="inferred from homology"/>
<feature type="compositionally biased region" description="Basic and acidic residues" evidence="6">
    <location>
        <begin position="1"/>
        <end position="21"/>
    </location>
</feature>
<dbReference type="PANTHER" id="PTHR10173:SF52">
    <property type="entry name" value="METHIONINE-R-SULFOXIDE REDUCTASE B1"/>
    <property type="match status" value="1"/>
</dbReference>
<evidence type="ECO:0000256" key="2">
    <source>
        <dbReference type="ARBA" id="ARBA00012499"/>
    </source>
</evidence>
<evidence type="ECO:0000256" key="3">
    <source>
        <dbReference type="ARBA" id="ARBA00023002"/>
    </source>
</evidence>
<comment type="similarity">
    <text evidence="1 5">Belongs to the MsrB Met sulfoxide reductase family.</text>
</comment>
<protein>
    <recommendedName>
        <fullName evidence="2 5">Peptide-methionine (R)-S-oxide reductase</fullName>
        <ecNumber evidence="2 5">1.8.4.12</ecNumber>
    </recommendedName>
</protein>
<dbReference type="GO" id="GO:0030091">
    <property type="term" value="P:protein repair"/>
    <property type="evidence" value="ECO:0007669"/>
    <property type="project" value="InterPro"/>
</dbReference>
<dbReference type="PROSITE" id="PS51790">
    <property type="entry name" value="MSRB"/>
    <property type="match status" value="1"/>
</dbReference>
<keyword evidence="5" id="KW-0862">Zinc</keyword>
<evidence type="ECO:0000313" key="8">
    <source>
        <dbReference type="Proteomes" id="UP000887566"/>
    </source>
</evidence>
<dbReference type="AlphaFoldDB" id="A0A914XQB2"/>
<organism evidence="8 9">
    <name type="scientific">Plectus sambesii</name>
    <dbReference type="NCBI Taxonomy" id="2011161"/>
    <lineage>
        <taxon>Eukaryota</taxon>
        <taxon>Metazoa</taxon>
        <taxon>Ecdysozoa</taxon>
        <taxon>Nematoda</taxon>
        <taxon>Chromadorea</taxon>
        <taxon>Plectida</taxon>
        <taxon>Plectina</taxon>
        <taxon>Plectoidea</taxon>
        <taxon>Plectidae</taxon>
        <taxon>Plectus</taxon>
    </lineage>
</organism>
<dbReference type="InterPro" id="IPR011057">
    <property type="entry name" value="Mss4-like_sf"/>
</dbReference>
<reference evidence="9" key="1">
    <citation type="submission" date="2022-11" db="UniProtKB">
        <authorList>
            <consortium name="WormBaseParasite"/>
        </authorList>
    </citation>
    <scope>IDENTIFICATION</scope>
</reference>
<feature type="region of interest" description="Disordered" evidence="6">
    <location>
        <begin position="1"/>
        <end position="26"/>
    </location>
</feature>
<evidence type="ECO:0000256" key="4">
    <source>
        <dbReference type="ARBA" id="ARBA00048488"/>
    </source>
</evidence>
<name>A0A914XQB2_9BILA</name>
<dbReference type="EC" id="1.8.4.12" evidence="2 5"/>